<evidence type="ECO:0000313" key="1">
    <source>
        <dbReference type="EMBL" id="KAB2600100.1"/>
    </source>
</evidence>
<reference evidence="1 2" key="3">
    <citation type="submission" date="2019-11" db="EMBL/GenBank/DDBJ databases">
        <title>A de novo genome assembly of a pear dwarfing rootstock.</title>
        <authorList>
            <person name="Wang F."/>
            <person name="Wang J."/>
            <person name="Li S."/>
            <person name="Zhang Y."/>
            <person name="Fang M."/>
            <person name="Ma L."/>
            <person name="Zhao Y."/>
            <person name="Jiang S."/>
        </authorList>
    </citation>
    <scope>NUCLEOTIDE SEQUENCE [LARGE SCALE GENOMIC DNA]</scope>
    <source>
        <strain evidence="1">S2</strain>
        <tissue evidence="1">Leaf</tissue>
    </source>
</reference>
<proteinExistence type="predicted"/>
<reference evidence="2" key="2">
    <citation type="submission" date="2019-10" db="EMBL/GenBank/DDBJ databases">
        <title>A de novo genome assembly of a pear dwarfing rootstock.</title>
        <authorList>
            <person name="Wang F."/>
            <person name="Wang J."/>
            <person name="Li S."/>
            <person name="Zhang Y."/>
            <person name="Fang M."/>
            <person name="Ma L."/>
            <person name="Zhao Y."/>
            <person name="Jiang S."/>
        </authorList>
    </citation>
    <scope>NUCLEOTIDE SEQUENCE [LARGE SCALE GENOMIC DNA]</scope>
</reference>
<dbReference type="InterPro" id="IPR011990">
    <property type="entry name" value="TPR-like_helical_dom_sf"/>
</dbReference>
<organism evidence="1 2">
    <name type="scientific">Pyrus ussuriensis x Pyrus communis</name>
    <dbReference type="NCBI Taxonomy" id="2448454"/>
    <lineage>
        <taxon>Eukaryota</taxon>
        <taxon>Viridiplantae</taxon>
        <taxon>Streptophyta</taxon>
        <taxon>Embryophyta</taxon>
        <taxon>Tracheophyta</taxon>
        <taxon>Spermatophyta</taxon>
        <taxon>Magnoliopsida</taxon>
        <taxon>eudicotyledons</taxon>
        <taxon>Gunneridae</taxon>
        <taxon>Pentapetalae</taxon>
        <taxon>rosids</taxon>
        <taxon>fabids</taxon>
        <taxon>Rosales</taxon>
        <taxon>Rosaceae</taxon>
        <taxon>Amygdaloideae</taxon>
        <taxon>Maleae</taxon>
        <taxon>Pyrus</taxon>
    </lineage>
</organism>
<dbReference type="Gene3D" id="1.25.40.10">
    <property type="entry name" value="Tetratricopeptide repeat domain"/>
    <property type="match status" value="1"/>
</dbReference>
<dbReference type="GO" id="GO:0016853">
    <property type="term" value="F:isomerase activity"/>
    <property type="evidence" value="ECO:0007669"/>
    <property type="project" value="UniProtKB-KW"/>
</dbReference>
<sequence>MTIGSVLAHSLSVSSRGEHGEFSVQACRLKLGDLEGALLDTDFALRDWKDNVKALFRQCQAQLFNSSASSSYFELHSVFSFEFWMTSYTQEGSINLAVFVRITIKGQFF</sequence>
<keyword evidence="2" id="KW-1185">Reference proteome</keyword>
<dbReference type="AlphaFoldDB" id="A0A5N5FFW6"/>
<dbReference type="Proteomes" id="UP000327157">
    <property type="component" value="Chromosome 13"/>
</dbReference>
<name>A0A5N5FFW6_9ROSA</name>
<comment type="caution">
    <text evidence="1">The sequence shown here is derived from an EMBL/GenBank/DDBJ whole genome shotgun (WGS) entry which is preliminary data.</text>
</comment>
<evidence type="ECO:0000313" key="2">
    <source>
        <dbReference type="Proteomes" id="UP000327157"/>
    </source>
</evidence>
<dbReference type="EMBL" id="SMOL01000753">
    <property type="protein sequence ID" value="KAB2600100.1"/>
    <property type="molecule type" value="Genomic_DNA"/>
</dbReference>
<gene>
    <name evidence="1" type="ORF">D8674_010371</name>
</gene>
<accession>A0A5N5FFW6</accession>
<keyword evidence="1" id="KW-0413">Isomerase</keyword>
<reference evidence="1 2" key="1">
    <citation type="submission" date="2019-09" db="EMBL/GenBank/DDBJ databases">
        <authorList>
            <person name="Ou C."/>
        </authorList>
    </citation>
    <scope>NUCLEOTIDE SEQUENCE [LARGE SCALE GENOMIC DNA]</scope>
    <source>
        <strain evidence="1">S2</strain>
        <tissue evidence="1">Leaf</tissue>
    </source>
</reference>
<protein>
    <submittedName>
        <fullName evidence="1">Peptidyl-prolyl cis-trans isomerase CYP40-like</fullName>
    </submittedName>
</protein>
<dbReference type="OrthoDB" id="1733308at2759"/>